<comment type="subunit">
    <text evidence="3">F-type ATPases have 2 components, CF(1) - the catalytic core - and CF(0) - the membrane proton channel.</text>
</comment>
<organism evidence="14">
    <name type="scientific">Curculionoidea sp. 2 KM-2017</name>
    <dbReference type="NCBI Taxonomy" id="2219403"/>
    <lineage>
        <taxon>Eukaryota</taxon>
        <taxon>Metazoa</taxon>
        <taxon>Ecdysozoa</taxon>
        <taxon>Arthropoda</taxon>
        <taxon>Hexapoda</taxon>
        <taxon>Insecta</taxon>
        <taxon>Pterygota</taxon>
        <taxon>Neoptera</taxon>
        <taxon>Endopterygota</taxon>
        <taxon>Coleoptera</taxon>
        <taxon>Polyphaga</taxon>
        <taxon>Cucujiformia</taxon>
    </lineage>
</organism>
<evidence type="ECO:0000256" key="5">
    <source>
        <dbReference type="ARBA" id="ARBA00022547"/>
    </source>
</evidence>
<keyword evidence="6 12" id="KW-0812">Transmembrane</keyword>
<evidence type="ECO:0000313" key="14">
    <source>
        <dbReference type="EMBL" id="AXS66623.1"/>
    </source>
</evidence>
<sequence length="51" mass="6540">MPQMSPTNWMILYVWFTLLFMMIIILNYYFFLYKPPKMIIKYKKITSHWKW</sequence>
<evidence type="ECO:0000256" key="3">
    <source>
        <dbReference type="ARBA" id="ARBA00011291"/>
    </source>
</evidence>
<keyword evidence="10 12" id="KW-0496">Mitochondrion</keyword>
<evidence type="ECO:0000256" key="6">
    <source>
        <dbReference type="ARBA" id="ARBA00022692"/>
    </source>
</evidence>
<evidence type="ECO:0000256" key="2">
    <source>
        <dbReference type="ARBA" id="ARBA00008892"/>
    </source>
</evidence>
<keyword evidence="8 13" id="KW-1133">Transmembrane helix</keyword>
<proteinExistence type="inferred from homology"/>
<dbReference type="InterPro" id="IPR001421">
    <property type="entry name" value="ATP8_metazoa"/>
</dbReference>
<evidence type="ECO:0000256" key="13">
    <source>
        <dbReference type="SAM" id="Phobius"/>
    </source>
</evidence>
<evidence type="ECO:0000256" key="7">
    <source>
        <dbReference type="ARBA" id="ARBA00022781"/>
    </source>
</evidence>
<dbReference type="AlphaFoldDB" id="A0A346RKM6"/>
<gene>
    <name evidence="14" type="primary">atp8</name>
</gene>
<evidence type="ECO:0000256" key="10">
    <source>
        <dbReference type="ARBA" id="ARBA00023128"/>
    </source>
</evidence>
<keyword evidence="7 12" id="KW-0375">Hydrogen ion transport</keyword>
<keyword evidence="4 12" id="KW-0813">Transport</keyword>
<evidence type="ECO:0000256" key="11">
    <source>
        <dbReference type="ARBA" id="ARBA00023136"/>
    </source>
</evidence>
<evidence type="ECO:0000256" key="12">
    <source>
        <dbReference type="RuleBase" id="RU003661"/>
    </source>
</evidence>
<protein>
    <recommendedName>
        <fullName evidence="12">ATP synthase complex subunit 8</fullName>
    </recommendedName>
</protein>
<evidence type="ECO:0000256" key="9">
    <source>
        <dbReference type="ARBA" id="ARBA00023065"/>
    </source>
</evidence>
<reference evidence="14" key="1">
    <citation type="journal article" date="2018" name="J. ISSAAS">
        <title>The contribution of mitochondrial metagenomics to large-scale data mining and phylogenetic analysis of Coleoptera.</title>
        <authorList>
            <person name="Miller K."/>
            <person name="Linard B."/>
            <person name="Motyka M."/>
            <person name="Bocek M."/>
            <person name="Vogler A.P."/>
        </authorList>
    </citation>
    <scope>NUCLEOTIDE SEQUENCE</scope>
</reference>
<name>A0A346RKM6_9CUCU</name>
<dbReference type="EMBL" id="MG193537">
    <property type="protein sequence ID" value="AXS66623.1"/>
    <property type="molecule type" value="Genomic_DNA"/>
</dbReference>
<evidence type="ECO:0000256" key="1">
    <source>
        <dbReference type="ARBA" id="ARBA00004304"/>
    </source>
</evidence>
<keyword evidence="11 13" id="KW-0472">Membrane</keyword>
<evidence type="ECO:0000256" key="8">
    <source>
        <dbReference type="ARBA" id="ARBA00022989"/>
    </source>
</evidence>
<dbReference type="GO" id="GO:0045259">
    <property type="term" value="C:proton-transporting ATP synthase complex"/>
    <property type="evidence" value="ECO:0007669"/>
    <property type="project" value="UniProtKB-KW"/>
</dbReference>
<comment type="similarity">
    <text evidence="2 12">Belongs to the ATPase protein 8 family.</text>
</comment>
<feature type="transmembrane region" description="Helical" evidence="13">
    <location>
        <begin position="12"/>
        <end position="33"/>
    </location>
</feature>
<keyword evidence="5 12" id="KW-0138">CF(0)</keyword>
<evidence type="ECO:0000256" key="4">
    <source>
        <dbReference type="ARBA" id="ARBA00022448"/>
    </source>
</evidence>
<dbReference type="Pfam" id="PF00895">
    <property type="entry name" value="ATP-synt_8"/>
    <property type="match status" value="1"/>
</dbReference>
<dbReference type="GO" id="GO:0015078">
    <property type="term" value="F:proton transmembrane transporter activity"/>
    <property type="evidence" value="ECO:0007669"/>
    <property type="project" value="InterPro"/>
</dbReference>
<accession>A0A346RKM6</accession>
<comment type="subcellular location">
    <subcellularLocation>
        <location evidence="1 12">Mitochondrion membrane</location>
        <topology evidence="1 12">Single-pass membrane protein</topology>
    </subcellularLocation>
</comment>
<geneLocation type="mitochondrion" evidence="14"/>
<keyword evidence="9 12" id="KW-0406">Ion transport</keyword>
<dbReference type="GO" id="GO:0015986">
    <property type="term" value="P:proton motive force-driven ATP synthesis"/>
    <property type="evidence" value="ECO:0007669"/>
    <property type="project" value="InterPro"/>
</dbReference>
<dbReference type="GO" id="GO:0031966">
    <property type="term" value="C:mitochondrial membrane"/>
    <property type="evidence" value="ECO:0007669"/>
    <property type="project" value="UniProtKB-SubCell"/>
</dbReference>